<name>A0A0V0QIA5_PSEPJ</name>
<evidence type="ECO:0000256" key="1">
    <source>
        <dbReference type="ARBA" id="ARBA00004141"/>
    </source>
</evidence>
<feature type="signal peptide" evidence="9">
    <location>
        <begin position="1"/>
        <end position="26"/>
    </location>
</feature>
<feature type="transmembrane region" description="Helical" evidence="8">
    <location>
        <begin position="208"/>
        <end position="226"/>
    </location>
</feature>
<keyword evidence="5 8" id="KW-0472">Membrane</keyword>
<dbReference type="OMA" id="MMVVKVM"/>
<reference evidence="11 12" key="1">
    <citation type="journal article" date="2015" name="Sci. Rep.">
        <title>Genome of the facultative scuticociliatosis pathogen Pseudocohnilembus persalinus provides insight into its virulence through horizontal gene transfer.</title>
        <authorList>
            <person name="Xiong J."/>
            <person name="Wang G."/>
            <person name="Cheng J."/>
            <person name="Tian M."/>
            <person name="Pan X."/>
            <person name="Warren A."/>
            <person name="Jiang C."/>
            <person name="Yuan D."/>
            <person name="Miao W."/>
        </authorList>
    </citation>
    <scope>NUCLEOTIDE SEQUENCE [LARGE SCALE GENOMIC DNA]</scope>
    <source>
        <strain evidence="11">36N120E</strain>
    </source>
</reference>
<evidence type="ECO:0000313" key="11">
    <source>
        <dbReference type="EMBL" id="KRX01942.1"/>
    </source>
</evidence>
<dbReference type="Pfam" id="PF13886">
    <property type="entry name" value="TM7S3_TM198"/>
    <property type="match status" value="1"/>
</dbReference>
<gene>
    <name evidence="11" type="ORF">PPERSA_07587</name>
</gene>
<feature type="compositionally biased region" description="Basic residues" evidence="7">
    <location>
        <begin position="491"/>
        <end position="503"/>
    </location>
</feature>
<dbReference type="GO" id="GO:0005886">
    <property type="term" value="C:plasma membrane"/>
    <property type="evidence" value="ECO:0007669"/>
    <property type="project" value="TreeGrafter"/>
</dbReference>
<feature type="compositionally biased region" description="Basic and acidic residues" evidence="7">
    <location>
        <begin position="424"/>
        <end position="435"/>
    </location>
</feature>
<sequence>MSSQKYKKRIILAFTVLFFFANQVQSLGTKCNQYIGDSYFTLDTLKSATDYNYTMDDGSIIYWNFCQFAHHKCSENARDSYALVQVIDGESGEIDECTRLTSDQQNSDYSAELIDKENAQKGIKINIKHGDTYEEESSDNQDEEKNWQVRFIINCKKESDQDNSVYSSFNTTNVTIKENTYIIEGESEYGCPVLQLSKIWEYLGEHKALFAVILVSVGILECFFGYKLLKPTLFIIGYATGFGILVAVLGEFIIGPDSNSVVVWVILIITIVFGALLGYLTMAAKRFGFMALGFWLGVVIAFLLNNAFLYKIDHDSVVWITIIVLGCIFAFASCILHQHIVIISTSLVGAYAIIRPVGWVADGFPNEFTVVDQIRHGVLTEIPTEFYLFLALIILLAGIGMKYQYYTYYQDLAREQDLEAQKVSKAEDDFSKSQSDESEDDIEKQKEEKNGILAGIKNFGSSIKDKLKGKKHSQNSDLDESLLNKDEKKEKINKKQKKIKKQKIQQQISDEDDDDESQGIKVQESQEYEEIQKNKKSNKSKQSANLEMTKVGKQFSNKNQFKRDSTQQIEDSSDDNIENDNNQNLNFGNFNNNNLKNKNQKTSWSEEDEFDKLNLGQQQQQQQENQDQQEIEEVQDKKKKKKKNKK</sequence>
<evidence type="ECO:0000256" key="2">
    <source>
        <dbReference type="ARBA" id="ARBA00006244"/>
    </source>
</evidence>
<feature type="domain" description="TM7S3/TM198-like" evidence="10">
    <location>
        <begin position="211"/>
        <end position="405"/>
    </location>
</feature>
<dbReference type="InterPro" id="IPR040236">
    <property type="entry name" value="TMEM198"/>
</dbReference>
<evidence type="ECO:0000313" key="12">
    <source>
        <dbReference type="Proteomes" id="UP000054937"/>
    </source>
</evidence>
<dbReference type="InterPro" id="IPR025256">
    <property type="entry name" value="TM7S3/TM198-like_dom"/>
</dbReference>
<feature type="compositionally biased region" description="Low complexity" evidence="7">
    <location>
        <begin position="617"/>
        <end position="626"/>
    </location>
</feature>
<evidence type="ECO:0000256" key="7">
    <source>
        <dbReference type="SAM" id="MobiDB-lite"/>
    </source>
</evidence>
<feature type="compositionally biased region" description="Basic residues" evidence="7">
    <location>
        <begin position="637"/>
        <end position="646"/>
    </location>
</feature>
<evidence type="ECO:0000256" key="3">
    <source>
        <dbReference type="ARBA" id="ARBA00022692"/>
    </source>
</evidence>
<dbReference type="AlphaFoldDB" id="A0A0V0QIA5"/>
<feature type="transmembrane region" description="Helical" evidence="8">
    <location>
        <begin position="233"/>
        <end position="255"/>
    </location>
</feature>
<comment type="subcellular location">
    <subcellularLocation>
        <location evidence="1">Membrane</location>
        <topology evidence="1">Multi-pass membrane protein</topology>
    </subcellularLocation>
</comment>
<evidence type="ECO:0000256" key="9">
    <source>
        <dbReference type="SAM" id="SignalP"/>
    </source>
</evidence>
<feature type="region of interest" description="Disordered" evidence="7">
    <location>
        <begin position="424"/>
        <end position="447"/>
    </location>
</feature>
<evidence type="ECO:0000256" key="5">
    <source>
        <dbReference type="ARBA" id="ARBA00023136"/>
    </source>
</evidence>
<dbReference type="Gene3D" id="2.70.130.10">
    <property type="entry name" value="Mannose-6-phosphate receptor binding domain"/>
    <property type="match status" value="1"/>
</dbReference>
<dbReference type="OrthoDB" id="115781at2759"/>
<feature type="transmembrane region" description="Helical" evidence="8">
    <location>
        <begin position="316"/>
        <end position="336"/>
    </location>
</feature>
<feature type="region of interest" description="Disordered" evidence="7">
    <location>
        <begin position="489"/>
        <end position="646"/>
    </location>
</feature>
<dbReference type="InterPro" id="IPR009011">
    <property type="entry name" value="Man6P_isomerase_rcpt-bd_dom_sf"/>
</dbReference>
<feature type="transmembrane region" description="Helical" evidence="8">
    <location>
        <begin position="341"/>
        <end position="361"/>
    </location>
</feature>
<comment type="caution">
    <text evidence="11">The sequence shown here is derived from an EMBL/GenBank/DDBJ whole genome shotgun (WGS) entry which is preliminary data.</text>
</comment>
<evidence type="ECO:0000256" key="4">
    <source>
        <dbReference type="ARBA" id="ARBA00022989"/>
    </source>
</evidence>
<keyword evidence="12" id="KW-1185">Reference proteome</keyword>
<evidence type="ECO:0000259" key="10">
    <source>
        <dbReference type="Pfam" id="PF13886"/>
    </source>
</evidence>
<comment type="similarity">
    <text evidence="2">Belongs to the TMEM198 family.</text>
</comment>
<evidence type="ECO:0000256" key="8">
    <source>
        <dbReference type="SAM" id="Phobius"/>
    </source>
</evidence>
<keyword evidence="3 8" id="KW-0812">Transmembrane</keyword>
<feature type="region of interest" description="Disordered" evidence="7">
    <location>
        <begin position="465"/>
        <end position="484"/>
    </location>
</feature>
<dbReference type="InParanoid" id="A0A0V0QIA5"/>
<keyword evidence="9" id="KW-0732">Signal</keyword>
<dbReference type="Proteomes" id="UP000054937">
    <property type="component" value="Unassembled WGS sequence"/>
</dbReference>
<feature type="compositionally biased region" description="Low complexity" evidence="7">
    <location>
        <begin position="579"/>
        <end position="597"/>
    </location>
</feature>
<dbReference type="PANTHER" id="PTHR31247">
    <property type="entry name" value="TRANSMEMBRANE PROTEIN 198 FAMILY MEMBER"/>
    <property type="match status" value="1"/>
</dbReference>
<feature type="transmembrane region" description="Helical" evidence="8">
    <location>
        <begin position="287"/>
        <end position="310"/>
    </location>
</feature>
<accession>A0A0V0QIA5</accession>
<dbReference type="PANTHER" id="PTHR31247:SF5">
    <property type="entry name" value="DUF4203 DOMAIN-CONTAINING PROTEIN"/>
    <property type="match status" value="1"/>
</dbReference>
<feature type="transmembrane region" description="Helical" evidence="8">
    <location>
        <begin position="386"/>
        <end position="405"/>
    </location>
</feature>
<feature type="chain" id="PRO_5006867449" description="Transmembrane protein 198" evidence="9">
    <location>
        <begin position="27"/>
        <end position="646"/>
    </location>
</feature>
<organism evidence="11 12">
    <name type="scientific">Pseudocohnilembus persalinus</name>
    <name type="common">Ciliate</name>
    <dbReference type="NCBI Taxonomy" id="266149"/>
    <lineage>
        <taxon>Eukaryota</taxon>
        <taxon>Sar</taxon>
        <taxon>Alveolata</taxon>
        <taxon>Ciliophora</taxon>
        <taxon>Intramacronucleata</taxon>
        <taxon>Oligohymenophorea</taxon>
        <taxon>Scuticociliatia</taxon>
        <taxon>Philasterida</taxon>
        <taxon>Pseudocohnilembidae</taxon>
        <taxon>Pseudocohnilembus</taxon>
    </lineage>
</organism>
<evidence type="ECO:0000256" key="6">
    <source>
        <dbReference type="ARBA" id="ARBA00049737"/>
    </source>
</evidence>
<protein>
    <recommendedName>
        <fullName evidence="6">Transmembrane protein 198</fullName>
    </recommendedName>
</protein>
<keyword evidence="4 8" id="KW-1133">Transmembrane helix</keyword>
<dbReference type="EMBL" id="LDAU01000159">
    <property type="protein sequence ID" value="KRX01942.1"/>
    <property type="molecule type" value="Genomic_DNA"/>
</dbReference>
<feature type="transmembrane region" description="Helical" evidence="8">
    <location>
        <begin position="261"/>
        <end position="280"/>
    </location>
</feature>
<proteinExistence type="inferred from homology"/>